<feature type="region of interest" description="Disordered" evidence="1">
    <location>
        <begin position="1"/>
        <end position="35"/>
    </location>
</feature>
<dbReference type="AlphaFoldDB" id="A0A0E9XR21"/>
<accession>A0A0E9XR21</accession>
<protein>
    <submittedName>
        <fullName evidence="2">Uncharacterized protein</fullName>
    </submittedName>
</protein>
<evidence type="ECO:0000256" key="1">
    <source>
        <dbReference type="SAM" id="MobiDB-lite"/>
    </source>
</evidence>
<evidence type="ECO:0000313" key="2">
    <source>
        <dbReference type="EMBL" id="JAI04149.1"/>
    </source>
</evidence>
<sequence length="35" mass="3891">MLNKGSAEDLCNENKLSRREQAAGISQQRKPLASF</sequence>
<name>A0A0E9XR21_ANGAN</name>
<dbReference type="EMBL" id="GBXM01004429">
    <property type="protein sequence ID" value="JAI04149.1"/>
    <property type="molecule type" value="Transcribed_RNA"/>
</dbReference>
<proteinExistence type="predicted"/>
<organism evidence="2">
    <name type="scientific">Anguilla anguilla</name>
    <name type="common">European freshwater eel</name>
    <name type="synonym">Muraena anguilla</name>
    <dbReference type="NCBI Taxonomy" id="7936"/>
    <lineage>
        <taxon>Eukaryota</taxon>
        <taxon>Metazoa</taxon>
        <taxon>Chordata</taxon>
        <taxon>Craniata</taxon>
        <taxon>Vertebrata</taxon>
        <taxon>Euteleostomi</taxon>
        <taxon>Actinopterygii</taxon>
        <taxon>Neopterygii</taxon>
        <taxon>Teleostei</taxon>
        <taxon>Anguilliformes</taxon>
        <taxon>Anguillidae</taxon>
        <taxon>Anguilla</taxon>
    </lineage>
</organism>
<reference evidence="2" key="1">
    <citation type="submission" date="2014-11" db="EMBL/GenBank/DDBJ databases">
        <authorList>
            <person name="Amaro Gonzalez C."/>
        </authorList>
    </citation>
    <scope>NUCLEOTIDE SEQUENCE</scope>
</reference>
<reference evidence="2" key="2">
    <citation type="journal article" date="2015" name="Fish Shellfish Immunol.">
        <title>Early steps in the European eel (Anguilla anguilla)-Vibrio vulnificus interaction in the gills: Role of the RtxA13 toxin.</title>
        <authorList>
            <person name="Callol A."/>
            <person name="Pajuelo D."/>
            <person name="Ebbesson L."/>
            <person name="Teles M."/>
            <person name="MacKenzie S."/>
            <person name="Amaro C."/>
        </authorList>
    </citation>
    <scope>NUCLEOTIDE SEQUENCE</scope>
</reference>